<gene>
    <name evidence="5" type="ORF">BCR41DRAFT_281160</name>
</gene>
<dbReference type="GO" id="GO:0000978">
    <property type="term" value="F:RNA polymerase II cis-regulatory region sequence-specific DNA binding"/>
    <property type="evidence" value="ECO:0007669"/>
    <property type="project" value="TreeGrafter"/>
</dbReference>
<dbReference type="InterPro" id="IPR051356">
    <property type="entry name" value="SOX/SOX-like_TF"/>
</dbReference>
<organism evidence="5 6">
    <name type="scientific">Lobosporangium transversale</name>
    <dbReference type="NCBI Taxonomy" id="64571"/>
    <lineage>
        <taxon>Eukaryota</taxon>
        <taxon>Fungi</taxon>
        <taxon>Fungi incertae sedis</taxon>
        <taxon>Mucoromycota</taxon>
        <taxon>Mortierellomycotina</taxon>
        <taxon>Mortierellomycetes</taxon>
        <taxon>Mortierellales</taxon>
        <taxon>Mortierellaceae</taxon>
        <taxon>Lobosporangium</taxon>
    </lineage>
</organism>
<feature type="non-terminal residue" evidence="5">
    <location>
        <position position="72"/>
    </location>
</feature>
<evidence type="ECO:0000256" key="2">
    <source>
        <dbReference type="ARBA" id="ARBA00023242"/>
    </source>
</evidence>
<dbReference type="PANTHER" id="PTHR45789:SF2">
    <property type="entry name" value="FI18025P1"/>
    <property type="match status" value="1"/>
</dbReference>
<keyword evidence="2 3" id="KW-0539">Nucleus</keyword>
<dbReference type="SUPFAM" id="SSF47095">
    <property type="entry name" value="HMG-box"/>
    <property type="match status" value="1"/>
</dbReference>
<dbReference type="PROSITE" id="PS50118">
    <property type="entry name" value="HMG_BOX_2"/>
    <property type="match status" value="1"/>
</dbReference>
<dbReference type="RefSeq" id="XP_021875841.1">
    <property type="nucleotide sequence ID" value="XM_022020232.1"/>
</dbReference>
<dbReference type="SMART" id="SM00398">
    <property type="entry name" value="HMG"/>
    <property type="match status" value="1"/>
</dbReference>
<dbReference type="InterPro" id="IPR036910">
    <property type="entry name" value="HMG_box_dom_sf"/>
</dbReference>
<reference evidence="5 6" key="1">
    <citation type="submission" date="2016-07" db="EMBL/GenBank/DDBJ databases">
        <title>Pervasive Adenine N6-methylation of Active Genes in Fungi.</title>
        <authorList>
            <consortium name="DOE Joint Genome Institute"/>
            <person name="Mondo S.J."/>
            <person name="Dannebaum R.O."/>
            <person name="Kuo R.C."/>
            <person name="Labutti K."/>
            <person name="Haridas S."/>
            <person name="Kuo A."/>
            <person name="Salamov A."/>
            <person name="Ahrendt S.R."/>
            <person name="Lipzen A."/>
            <person name="Sullivan W."/>
            <person name="Andreopoulos W.B."/>
            <person name="Clum A."/>
            <person name="Lindquist E."/>
            <person name="Daum C."/>
            <person name="Ramamoorthy G.K."/>
            <person name="Gryganskyi A."/>
            <person name="Culley D."/>
            <person name="Magnuson J.K."/>
            <person name="James T.Y."/>
            <person name="O'Malley M.A."/>
            <person name="Stajich J.E."/>
            <person name="Spatafora J.W."/>
            <person name="Visel A."/>
            <person name="Grigoriev I.V."/>
        </authorList>
    </citation>
    <scope>NUCLEOTIDE SEQUENCE [LARGE SCALE GENOMIC DNA]</scope>
    <source>
        <strain evidence="5 6">NRRL 3116</strain>
    </source>
</reference>
<dbReference type="Gene3D" id="1.10.30.10">
    <property type="entry name" value="High mobility group box domain"/>
    <property type="match status" value="1"/>
</dbReference>
<proteinExistence type="predicted"/>
<sequence length="72" mass="8563">RPKNCFMLYRSIILPMIMVELGMINNRVISKIAAERWRTESESVKAWYKLMASRGKEEHARIHPGYKYTPHK</sequence>
<feature type="DNA-binding region" description="HMG box" evidence="3">
    <location>
        <begin position="1"/>
        <end position="67"/>
    </location>
</feature>
<dbReference type="EMBL" id="MCFF01000068">
    <property type="protein sequence ID" value="ORY99515.1"/>
    <property type="molecule type" value="Genomic_DNA"/>
</dbReference>
<dbReference type="GO" id="GO:0005634">
    <property type="term" value="C:nucleus"/>
    <property type="evidence" value="ECO:0007669"/>
    <property type="project" value="UniProtKB-UniRule"/>
</dbReference>
<dbReference type="GeneID" id="33562076"/>
<dbReference type="InParanoid" id="A0A1Y2G6X5"/>
<keyword evidence="6" id="KW-1185">Reference proteome</keyword>
<dbReference type="GO" id="GO:0000981">
    <property type="term" value="F:DNA-binding transcription factor activity, RNA polymerase II-specific"/>
    <property type="evidence" value="ECO:0007669"/>
    <property type="project" value="TreeGrafter"/>
</dbReference>
<dbReference type="PANTHER" id="PTHR45789">
    <property type="entry name" value="FI18025P1"/>
    <property type="match status" value="1"/>
</dbReference>
<dbReference type="AlphaFoldDB" id="A0A1Y2G6X5"/>
<keyword evidence="1 3" id="KW-0238">DNA-binding</keyword>
<dbReference type="Proteomes" id="UP000193648">
    <property type="component" value="Unassembled WGS sequence"/>
</dbReference>
<dbReference type="OrthoDB" id="6247875at2759"/>
<evidence type="ECO:0000259" key="4">
    <source>
        <dbReference type="PROSITE" id="PS50118"/>
    </source>
</evidence>
<feature type="non-terminal residue" evidence="5">
    <location>
        <position position="1"/>
    </location>
</feature>
<dbReference type="CDD" id="cd01389">
    <property type="entry name" value="HMG-box_ROX1-like"/>
    <property type="match status" value="1"/>
</dbReference>
<evidence type="ECO:0000313" key="5">
    <source>
        <dbReference type="EMBL" id="ORY99515.1"/>
    </source>
</evidence>
<comment type="caution">
    <text evidence="5">The sequence shown here is derived from an EMBL/GenBank/DDBJ whole genome shotgun (WGS) entry which is preliminary data.</text>
</comment>
<dbReference type="STRING" id="64571.A0A1Y2G6X5"/>
<name>A0A1Y2G6X5_9FUNG</name>
<evidence type="ECO:0000256" key="1">
    <source>
        <dbReference type="ARBA" id="ARBA00023125"/>
    </source>
</evidence>
<accession>A0A1Y2G6X5</accession>
<evidence type="ECO:0000256" key="3">
    <source>
        <dbReference type="PROSITE-ProRule" id="PRU00267"/>
    </source>
</evidence>
<dbReference type="Pfam" id="PF00505">
    <property type="entry name" value="HMG_box"/>
    <property type="match status" value="1"/>
</dbReference>
<feature type="domain" description="HMG box" evidence="4">
    <location>
        <begin position="1"/>
        <end position="67"/>
    </location>
</feature>
<protein>
    <submittedName>
        <fullName evidence="5">High mobility group box domain-containing protein</fullName>
    </submittedName>
</protein>
<dbReference type="InterPro" id="IPR009071">
    <property type="entry name" value="HMG_box_dom"/>
</dbReference>
<evidence type="ECO:0000313" key="6">
    <source>
        <dbReference type="Proteomes" id="UP000193648"/>
    </source>
</evidence>